<dbReference type="Pfam" id="PF00155">
    <property type="entry name" value="Aminotran_1_2"/>
    <property type="match status" value="1"/>
</dbReference>
<evidence type="ECO:0000256" key="4">
    <source>
        <dbReference type="ARBA" id="ARBA00022898"/>
    </source>
</evidence>
<reference evidence="7" key="3">
    <citation type="journal article" date="2024" name="Int. J. Antimicrob. Agents">
        <title>Identification of a novel Providencia species showing multi-drug-resistant in three patients with hospital-acquired infection.</title>
        <authorList>
            <person name="Yang W."/>
            <person name="Chen J."/>
            <person name="Yang F."/>
            <person name="Ji P."/>
            <person name="Shen S."/>
            <person name="Yin D."/>
            <person name="Hu F."/>
        </authorList>
    </citation>
    <scope>NUCLEOTIDE SEQUENCE</scope>
    <source>
        <strain evidence="7">CRE-138-0111</strain>
    </source>
</reference>
<dbReference type="EMBL" id="JAUQTG010000001">
    <property type="protein sequence ID" value="MDO7855593.1"/>
    <property type="molecule type" value="Genomic_DNA"/>
</dbReference>
<proteinExistence type="inferred from homology"/>
<feature type="domain" description="Aminotransferase class I/classII large" evidence="5">
    <location>
        <begin position="42"/>
        <end position="371"/>
    </location>
</feature>
<dbReference type="PANTHER" id="PTHR43643">
    <property type="entry name" value="HISTIDINOL-PHOSPHATE AMINOTRANSFERASE 2"/>
    <property type="match status" value="1"/>
</dbReference>
<evidence type="ECO:0000313" key="7">
    <source>
        <dbReference type="EMBL" id="MDO7855593.1"/>
    </source>
</evidence>
<dbReference type="Proteomes" id="UP001156701">
    <property type="component" value="Unassembled WGS sequence"/>
</dbReference>
<evidence type="ECO:0000256" key="2">
    <source>
        <dbReference type="ARBA" id="ARBA00022576"/>
    </source>
</evidence>
<keyword evidence="9" id="KW-1185">Reference proteome</keyword>
<dbReference type="Proteomes" id="UP001176478">
    <property type="component" value="Unassembled WGS sequence"/>
</dbReference>
<comment type="caution">
    <text evidence="6">The sequence shown here is derived from an EMBL/GenBank/DDBJ whole genome shotgun (WGS) entry which is preliminary data.</text>
</comment>
<dbReference type="AlphaFoldDB" id="A0AA42JZH8"/>
<keyword evidence="4" id="KW-0663">Pyridoxal phosphate</keyword>
<dbReference type="InterPro" id="IPR015421">
    <property type="entry name" value="PyrdxlP-dep_Trfase_major"/>
</dbReference>
<accession>A0AA42JZH8</accession>
<evidence type="ECO:0000313" key="9">
    <source>
        <dbReference type="Proteomes" id="UP001176478"/>
    </source>
</evidence>
<dbReference type="RefSeq" id="WP_129465997.1">
    <property type="nucleotide sequence ID" value="NZ_JARRYG010000008.1"/>
</dbReference>
<organism evidence="6 8">
    <name type="scientific">Providencia huashanensis</name>
    <dbReference type="NCBI Taxonomy" id="3037798"/>
    <lineage>
        <taxon>Bacteria</taxon>
        <taxon>Pseudomonadati</taxon>
        <taxon>Pseudomonadota</taxon>
        <taxon>Gammaproteobacteria</taxon>
        <taxon>Enterobacterales</taxon>
        <taxon>Morganellaceae</taxon>
        <taxon>Providencia</taxon>
    </lineage>
</organism>
<protein>
    <submittedName>
        <fullName evidence="6">Histidinol-phosphate transaminase</fullName>
        <ecNumber evidence="6">2.6.1.9</ecNumber>
    </submittedName>
</protein>
<dbReference type="SUPFAM" id="SSF53383">
    <property type="entry name" value="PLP-dependent transferases"/>
    <property type="match status" value="1"/>
</dbReference>
<dbReference type="Gene3D" id="3.40.640.10">
    <property type="entry name" value="Type I PLP-dependent aspartate aminotransferase-like (Major domain)"/>
    <property type="match status" value="1"/>
</dbReference>
<sequence length="383" mass="42243">MDRRSFLKSTSLIAGSIAINAFSNQSIAQTNSPVLPDEQHPLLLNFNENSLGMSVKAREAVINALPGAFRYPDAARAELLTNIAELYRLSDKHISIGNGSSEIIQAAVAMLANRANQRGIKIQLVTPDPTFNYAELYSLSLGVKVTKIPLTTELAFDLAKMEQATKDFEGLSIVYICNPNNPTAMITPHNQLEKWMNSQSDNLFFIVDEAYAEYVEDPNFTSAIELVKKGQNNLIVTRTFSKIFALAGLRIGYGVASPATIAAVDEFLSIDNTNTAGAVAAIASLKDKPFIAHSLKSNNTSRMIVEKAFNELGLEYAPSQANFIFHKVNGDVKTYQQRMADAHVMVGREFPPIIGWNRLTLGTPEEMLQFVVILKQFHKKGWV</sequence>
<evidence type="ECO:0000313" key="6">
    <source>
        <dbReference type="EMBL" id="MDG4696499.1"/>
    </source>
</evidence>
<reference evidence="6" key="1">
    <citation type="submission" date="2023-03" db="EMBL/GenBank/DDBJ databases">
        <title>a new species belonging to Providencia genus.</title>
        <authorList>
            <person name="Yang W."/>
            <person name="Hu F."/>
            <person name="Shen S."/>
            <person name="Ding L."/>
            <person name="Yin D."/>
        </authorList>
    </citation>
    <scope>NUCLEOTIDE SEQUENCE</scope>
    <source>
        <strain evidence="6">CRE-3FA-0001</strain>
    </source>
</reference>
<dbReference type="PANTHER" id="PTHR43643:SF3">
    <property type="entry name" value="HISTIDINOL-PHOSPHATE AMINOTRANSFERASE"/>
    <property type="match status" value="1"/>
</dbReference>
<dbReference type="CDD" id="cd00609">
    <property type="entry name" value="AAT_like"/>
    <property type="match status" value="1"/>
</dbReference>
<dbReference type="InterPro" id="IPR004839">
    <property type="entry name" value="Aminotransferase_I/II_large"/>
</dbReference>
<dbReference type="InterPro" id="IPR015424">
    <property type="entry name" value="PyrdxlP-dep_Trfase"/>
</dbReference>
<dbReference type="GO" id="GO:0004400">
    <property type="term" value="F:histidinol-phosphate transaminase activity"/>
    <property type="evidence" value="ECO:0007669"/>
    <property type="project" value="UniProtKB-EC"/>
</dbReference>
<dbReference type="GO" id="GO:0030170">
    <property type="term" value="F:pyridoxal phosphate binding"/>
    <property type="evidence" value="ECO:0007669"/>
    <property type="project" value="InterPro"/>
</dbReference>
<name>A0AA42JZH8_9GAMM</name>
<reference evidence="7" key="2">
    <citation type="submission" date="2023-07" db="EMBL/GenBank/DDBJ databases">
        <authorList>
            <person name="Yang W."/>
            <person name="Chen J."/>
            <person name="Ji P."/>
            <person name="Hu F."/>
        </authorList>
    </citation>
    <scope>NUCLEOTIDE SEQUENCE</scope>
    <source>
        <strain evidence="7">CRE-138-0111</strain>
    </source>
</reference>
<evidence type="ECO:0000256" key="3">
    <source>
        <dbReference type="ARBA" id="ARBA00022679"/>
    </source>
</evidence>
<evidence type="ECO:0000313" key="8">
    <source>
        <dbReference type="Proteomes" id="UP001156701"/>
    </source>
</evidence>
<evidence type="ECO:0000256" key="1">
    <source>
        <dbReference type="ARBA" id="ARBA00007970"/>
    </source>
</evidence>
<keyword evidence="3 6" id="KW-0808">Transferase</keyword>
<comment type="similarity">
    <text evidence="1">Belongs to the class-II pyridoxal-phosphate-dependent aminotransferase family. Histidinol-phosphate aminotransferase subfamily.</text>
</comment>
<dbReference type="Gene3D" id="3.90.1150.10">
    <property type="entry name" value="Aspartate Aminotransferase, domain 1"/>
    <property type="match status" value="1"/>
</dbReference>
<gene>
    <name evidence="6" type="ORF">P7V44_09635</name>
    <name evidence="7" type="ORF">Q5E86_04215</name>
</gene>
<evidence type="ECO:0000259" key="5">
    <source>
        <dbReference type="Pfam" id="PF00155"/>
    </source>
</evidence>
<dbReference type="EC" id="2.6.1.9" evidence="6"/>
<keyword evidence="2 6" id="KW-0032">Aminotransferase</keyword>
<dbReference type="InterPro" id="IPR050106">
    <property type="entry name" value="HistidinolP_aminotransfase"/>
</dbReference>
<dbReference type="EMBL" id="JARRYG010000008">
    <property type="protein sequence ID" value="MDG4696499.1"/>
    <property type="molecule type" value="Genomic_DNA"/>
</dbReference>
<dbReference type="InterPro" id="IPR015422">
    <property type="entry name" value="PyrdxlP-dep_Trfase_small"/>
</dbReference>